<evidence type="ECO:0008006" key="4">
    <source>
        <dbReference type="Google" id="ProtNLM"/>
    </source>
</evidence>
<reference evidence="3" key="1">
    <citation type="journal article" date="2019" name="Int. J. Syst. Evol. Microbiol.">
        <title>The Global Catalogue of Microorganisms (GCM) 10K type strain sequencing project: providing services to taxonomists for standard genome sequencing and annotation.</title>
        <authorList>
            <consortium name="The Broad Institute Genomics Platform"/>
            <consortium name="The Broad Institute Genome Sequencing Center for Infectious Disease"/>
            <person name="Wu L."/>
            <person name="Ma J."/>
        </authorList>
    </citation>
    <scope>NUCLEOTIDE SEQUENCE [LARGE SCALE GENOMIC DNA]</scope>
    <source>
        <strain evidence="3">CECT 8655</strain>
    </source>
</reference>
<evidence type="ECO:0000313" key="3">
    <source>
        <dbReference type="Proteomes" id="UP001595826"/>
    </source>
</evidence>
<dbReference type="PROSITE" id="PS51257">
    <property type="entry name" value="PROKAR_LIPOPROTEIN"/>
    <property type="match status" value="1"/>
</dbReference>
<organism evidence="2 3">
    <name type="scientific">Polaribacter marinivivus</name>
    <dbReference type="NCBI Taxonomy" id="1524260"/>
    <lineage>
        <taxon>Bacteria</taxon>
        <taxon>Pseudomonadati</taxon>
        <taxon>Bacteroidota</taxon>
        <taxon>Flavobacteriia</taxon>
        <taxon>Flavobacteriales</taxon>
        <taxon>Flavobacteriaceae</taxon>
    </lineage>
</organism>
<dbReference type="EMBL" id="JBHSCY010000001">
    <property type="protein sequence ID" value="MFC4268399.1"/>
    <property type="molecule type" value="Genomic_DNA"/>
</dbReference>
<proteinExistence type="predicted"/>
<feature type="chain" id="PRO_5045062420" description="Lipoprotein" evidence="1">
    <location>
        <begin position="23"/>
        <end position="227"/>
    </location>
</feature>
<name>A0ABV8RAW9_9FLAO</name>
<keyword evidence="3" id="KW-1185">Reference proteome</keyword>
<accession>A0ABV8RAW9</accession>
<evidence type="ECO:0000256" key="1">
    <source>
        <dbReference type="SAM" id="SignalP"/>
    </source>
</evidence>
<protein>
    <recommendedName>
        <fullName evidence="4">Lipoprotein</fullName>
    </recommendedName>
</protein>
<keyword evidence="1" id="KW-0732">Signal</keyword>
<dbReference type="RefSeq" id="WP_377408848.1">
    <property type="nucleotide sequence ID" value="NZ_JBHSCY010000001.1"/>
</dbReference>
<evidence type="ECO:0000313" key="2">
    <source>
        <dbReference type="EMBL" id="MFC4268399.1"/>
    </source>
</evidence>
<dbReference type="Proteomes" id="UP001595826">
    <property type="component" value="Unassembled WGS sequence"/>
</dbReference>
<comment type="caution">
    <text evidence="2">The sequence shown here is derived from an EMBL/GenBank/DDBJ whole genome shotgun (WGS) entry which is preliminary data.</text>
</comment>
<gene>
    <name evidence="2" type="ORF">ACFOWD_05730</name>
</gene>
<sequence>MKKTNLLAILACISLVFSSCNTEDDIALDSPNAKSLKSFEIKKDLSGKYYLDFDVNEGTKVDKFYNKETKTNELYLSSSDVNAKNNFSEEFGLNNSELKIGFVDMASTNSKSISIIDDNIVLAKGKSQGLKSYSVKSVEDGIYKLDFKVSNGISVDFTYNEDIDTYEIHLNNGKSSKKNFTKNFEKEAGKVLKIDFVNHYANSSSKSESLEAPRKPKIIIDTFGDNF</sequence>
<feature type="signal peptide" evidence="1">
    <location>
        <begin position="1"/>
        <end position="22"/>
    </location>
</feature>